<feature type="region of interest" description="Disordered" evidence="1">
    <location>
        <begin position="255"/>
        <end position="323"/>
    </location>
</feature>
<evidence type="ECO:0000313" key="2">
    <source>
        <dbReference type="EMBL" id="KAH7244370.1"/>
    </source>
</evidence>
<name>A0A9P9GTF1_FUSRE</name>
<accession>A0A9P9GTF1</accession>
<dbReference type="AlphaFoldDB" id="A0A9P9GTF1"/>
<comment type="caution">
    <text evidence="2">The sequence shown here is derived from an EMBL/GenBank/DDBJ whole genome shotgun (WGS) entry which is preliminary data.</text>
</comment>
<feature type="region of interest" description="Disordered" evidence="1">
    <location>
        <begin position="1"/>
        <end position="57"/>
    </location>
</feature>
<dbReference type="RefSeq" id="XP_046047593.1">
    <property type="nucleotide sequence ID" value="XM_046201649.1"/>
</dbReference>
<reference evidence="2" key="1">
    <citation type="journal article" date="2021" name="Nat. Commun.">
        <title>Genetic determinants of endophytism in the Arabidopsis root mycobiome.</title>
        <authorList>
            <person name="Mesny F."/>
            <person name="Miyauchi S."/>
            <person name="Thiergart T."/>
            <person name="Pickel B."/>
            <person name="Atanasova L."/>
            <person name="Karlsson M."/>
            <person name="Huettel B."/>
            <person name="Barry K.W."/>
            <person name="Haridas S."/>
            <person name="Chen C."/>
            <person name="Bauer D."/>
            <person name="Andreopoulos W."/>
            <person name="Pangilinan J."/>
            <person name="LaButti K."/>
            <person name="Riley R."/>
            <person name="Lipzen A."/>
            <person name="Clum A."/>
            <person name="Drula E."/>
            <person name="Henrissat B."/>
            <person name="Kohler A."/>
            <person name="Grigoriev I.V."/>
            <person name="Martin F.M."/>
            <person name="Hacquard S."/>
        </authorList>
    </citation>
    <scope>NUCLEOTIDE SEQUENCE</scope>
    <source>
        <strain evidence="2">MPI-CAGE-AT-0023</strain>
    </source>
</reference>
<dbReference type="EMBL" id="JAGMUX010000011">
    <property type="protein sequence ID" value="KAH7244370.1"/>
    <property type="molecule type" value="Genomic_DNA"/>
</dbReference>
<feature type="compositionally biased region" description="Acidic residues" evidence="1">
    <location>
        <begin position="297"/>
        <end position="314"/>
    </location>
</feature>
<feature type="compositionally biased region" description="Basic residues" evidence="1">
    <location>
        <begin position="7"/>
        <end position="22"/>
    </location>
</feature>
<feature type="compositionally biased region" description="Basic and acidic residues" evidence="1">
    <location>
        <begin position="387"/>
        <end position="415"/>
    </location>
</feature>
<gene>
    <name evidence="2" type="ORF">BKA55DRAFT_83725</name>
</gene>
<proteinExistence type="predicted"/>
<dbReference type="OrthoDB" id="5099851at2759"/>
<keyword evidence="3" id="KW-1185">Reference proteome</keyword>
<evidence type="ECO:0000313" key="3">
    <source>
        <dbReference type="Proteomes" id="UP000720189"/>
    </source>
</evidence>
<sequence length="415" mass="45559">MAAQDKRKNKKKQQKKEKKKGGKNATPSSPKSSSGSENVPSTAAIKEPYTIRGKSWASEVEEEIENNRRAGITIEDAGKCTSEASVTSRNASEQTAMEKVQALLRVPPVADKPRSVSDGLEQGRDEKIRDALLKGVRSGSVTEQDLKRLILTRLASFPFQPENAATSEIETDLAKLGVSLDHLRDKDTKSDVPSGLASSPTAPNCSVRSYKAPKIPSEIVEVVEVNEINEINEVNERDEVIKAEEWDFQDEIMVDKPAHKSDVPVDETENTTKVNGHSLHSQNPFQILETDFKNDASNEEETEVTECDQSEDSNPEDKNSIKVNYCSSQAQKKVDDSRSMTGVPFKEKVDGVDGYVSQTTETSQSDIFFDAQDVGPAGSENSNSWGKESKSDIMGELHYGEHQDTEPQGHADGAE</sequence>
<feature type="compositionally biased region" description="Polar residues" evidence="1">
    <location>
        <begin position="271"/>
        <end position="285"/>
    </location>
</feature>
<dbReference type="Proteomes" id="UP000720189">
    <property type="component" value="Unassembled WGS sequence"/>
</dbReference>
<feature type="compositionally biased region" description="Low complexity" evidence="1">
    <location>
        <begin position="23"/>
        <end position="41"/>
    </location>
</feature>
<feature type="region of interest" description="Disordered" evidence="1">
    <location>
        <begin position="360"/>
        <end position="415"/>
    </location>
</feature>
<organism evidence="2 3">
    <name type="scientific">Fusarium redolens</name>
    <dbReference type="NCBI Taxonomy" id="48865"/>
    <lineage>
        <taxon>Eukaryota</taxon>
        <taxon>Fungi</taxon>
        <taxon>Dikarya</taxon>
        <taxon>Ascomycota</taxon>
        <taxon>Pezizomycotina</taxon>
        <taxon>Sordariomycetes</taxon>
        <taxon>Hypocreomycetidae</taxon>
        <taxon>Hypocreales</taxon>
        <taxon>Nectriaceae</taxon>
        <taxon>Fusarium</taxon>
        <taxon>Fusarium redolens species complex</taxon>
    </lineage>
</organism>
<protein>
    <submittedName>
        <fullName evidence="2">Uncharacterized protein</fullName>
    </submittedName>
</protein>
<dbReference type="GeneID" id="70231603"/>
<evidence type="ECO:0000256" key="1">
    <source>
        <dbReference type="SAM" id="MobiDB-lite"/>
    </source>
</evidence>